<proteinExistence type="predicted"/>
<dbReference type="EMBL" id="DVLF01000054">
    <property type="protein sequence ID" value="HIT49704.1"/>
    <property type="molecule type" value="Genomic_DNA"/>
</dbReference>
<name>A0A9D1GPZ7_9MOLU</name>
<accession>A0A9D1GPZ7</accession>
<reference evidence="1" key="1">
    <citation type="submission" date="2020-10" db="EMBL/GenBank/DDBJ databases">
        <authorList>
            <person name="Gilroy R."/>
        </authorList>
    </citation>
    <scope>NUCLEOTIDE SEQUENCE</scope>
    <source>
        <strain evidence="1">ChiW17-6978</strain>
    </source>
</reference>
<evidence type="ECO:0000313" key="1">
    <source>
        <dbReference type="EMBL" id="HIT49704.1"/>
    </source>
</evidence>
<gene>
    <name evidence="1" type="ORF">IAD46_01625</name>
</gene>
<protein>
    <submittedName>
        <fullName evidence="1">Uncharacterized protein</fullName>
    </submittedName>
</protein>
<evidence type="ECO:0000313" key="2">
    <source>
        <dbReference type="Proteomes" id="UP000886758"/>
    </source>
</evidence>
<comment type="caution">
    <text evidence="1">The sequence shown here is derived from an EMBL/GenBank/DDBJ whole genome shotgun (WGS) entry which is preliminary data.</text>
</comment>
<dbReference type="Proteomes" id="UP000886758">
    <property type="component" value="Unassembled WGS sequence"/>
</dbReference>
<reference evidence="1" key="2">
    <citation type="journal article" date="2021" name="PeerJ">
        <title>Extensive microbial diversity within the chicken gut microbiome revealed by metagenomics and culture.</title>
        <authorList>
            <person name="Gilroy R."/>
            <person name="Ravi A."/>
            <person name="Getino M."/>
            <person name="Pursley I."/>
            <person name="Horton D.L."/>
            <person name="Alikhan N.F."/>
            <person name="Baker D."/>
            <person name="Gharbi K."/>
            <person name="Hall N."/>
            <person name="Watson M."/>
            <person name="Adriaenssens E.M."/>
            <person name="Foster-Nyarko E."/>
            <person name="Jarju S."/>
            <person name="Secka A."/>
            <person name="Antonio M."/>
            <person name="Oren A."/>
            <person name="Chaudhuri R.R."/>
            <person name="La Ragione R."/>
            <person name="Hildebrand F."/>
            <person name="Pallen M.J."/>
        </authorList>
    </citation>
    <scope>NUCLEOTIDE SEQUENCE</scope>
    <source>
        <strain evidence="1">ChiW17-6978</strain>
    </source>
</reference>
<dbReference type="AlphaFoldDB" id="A0A9D1GPZ7"/>
<sequence>MSKIIEEVTLFFLEQGASDLNIRIKKERLKVSLIFDCKDITQASLEQIRKGFKQKRQQYAELYGWELLGQGDLDHEWELISTLIDYCSYFFKEERFYLNLVRYEKS</sequence>
<organism evidence="1 2">
    <name type="scientific">Candidatus Pelethenecus faecipullorum</name>
    <dbReference type="NCBI Taxonomy" id="2840900"/>
    <lineage>
        <taxon>Bacteria</taxon>
        <taxon>Bacillati</taxon>
        <taxon>Mycoplasmatota</taxon>
        <taxon>Mollicutes</taxon>
        <taxon>Candidatus Pelethenecus</taxon>
    </lineage>
</organism>